<proteinExistence type="predicted"/>
<evidence type="ECO:0000313" key="3">
    <source>
        <dbReference type="EMBL" id="OMO50578.1"/>
    </source>
</evidence>
<comment type="caution">
    <text evidence="3">The sequence shown here is derived from an EMBL/GenBank/DDBJ whole genome shotgun (WGS) entry which is preliminary data.</text>
</comment>
<keyword evidence="4" id="KW-1185">Reference proteome</keyword>
<feature type="transmembrane region" description="Helical" evidence="2">
    <location>
        <begin position="6"/>
        <end position="26"/>
    </location>
</feature>
<dbReference type="EMBL" id="AWWV01016103">
    <property type="protein sequence ID" value="OMO50578.1"/>
    <property type="molecule type" value="Genomic_DNA"/>
</dbReference>
<keyword evidence="2" id="KW-1133">Transmembrane helix</keyword>
<gene>
    <name evidence="3" type="ORF">CCACVL1_30372</name>
</gene>
<dbReference type="PANTHER" id="PTHR10775">
    <property type="entry name" value="OS08G0208400 PROTEIN"/>
    <property type="match status" value="1"/>
</dbReference>
<protein>
    <submittedName>
        <fullName evidence="3">Transposon, En/Spm-like protein</fullName>
    </submittedName>
</protein>
<evidence type="ECO:0000256" key="2">
    <source>
        <dbReference type="SAM" id="Phobius"/>
    </source>
</evidence>
<dbReference type="InterPro" id="IPR004242">
    <property type="entry name" value="Transposase_21"/>
</dbReference>
<dbReference type="OMA" id="EERFVIG"/>
<dbReference type="Gramene" id="OMO50578">
    <property type="protein sequence ID" value="OMO50578"/>
    <property type="gene ID" value="CCACVL1_30372"/>
</dbReference>
<dbReference type="Proteomes" id="UP000188268">
    <property type="component" value="Unassembled WGS sequence"/>
</dbReference>
<sequence>MVILKFWPLTFAYCLAFVYSLFFFSFSMGFDSLGGIFIPSIEEEFYLHRLWGSLSEVWLTYEDETLRDDVEGLLRDALNMHNRQPNDESNVGINEDLGDGAKHISVEEPTGDAAKFHKLLESMNEPLYEGFKYSKLAFSIRLFHLKCLSGMTSKAMDLVLKLLQDVFPFAAIPKSSCDSKRIIRDLGFVHEKIETLAVKKQPAKVLRYFPLIPRLQRIFMSNKTSESMTWHDDERTKDGSLRHPSNSLAWKAFDVRYPEFASDPRNVRLGLAADDASHPFRLQKRLFDNTVELHEAPSVTSGSNILEMLKDVNFSVGKDNQSSRKNANSSSKARKREHNLLRQNLDVMHIEKNVCENLVGTILNIDGKSKDNPNTRLDLVEMGIRRGLHPKSLSNGKTLIPPASYGMSKDENDVLPSFEEHQALRSSMSKQVTLAITELCNKALCPKVLKVDELDKL</sequence>
<reference evidence="3 4" key="1">
    <citation type="submission" date="2013-09" db="EMBL/GenBank/DDBJ databases">
        <title>Corchorus capsularis genome sequencing.</title>
        <authorList>
            <person name="Alam M."/>
            <person name="Haque M.S."/>
            <person name="Islam M.S."/>
            <person name="Emdad E.M."/>
            <person name="Islam M.M."/>
            <person name="Ahmed B."/>
            <person name="Halim A."/>
            <person name="Hossen Q.M.M."/>
            <person name="Hossain M.Z."/>
            <person name="Ahmed R."/>
            <person name="Khan M.M."/>
            <person name="Islam R."/>
            <person name="Rashid M.M."/>
            <person name="Khan S.A."/>
            <person name="Rahman M.S."/>
            <person name="Alam M."/>
        </authorList>
    </citation>
    <scope>NUCLEOTIDE SEQUENCE [LARGE SCALE GENOMIC DNA]</scope>
    <source>
        <strain evidence="4">cv. CVL-1</strain>
        <tissue evidence="3">Whole seedling</tissue>
    </source>
</reference>
<evidence type="ECO:0000256" key="1">
    <source>
        <dbReference type="SAM" id="MobiDB-lite"/>
    </source>
</evidence>
<dbReference type="Pfam" id="PF02992">
    <property type="entry name" value="Transposase_21"/>
    <property type="match status" value="1"/>
</dbReference>
<dbReference type="AlphaFoldDB" id="A0A1R3FXI8"/>
<name>A0A1R3FXI8_COCAP</name>
<dbReference type="PANTHER" id="PTHR10775:SF173">
    <property type="match status" value="1"/>
</dbReference>
<organism evidence="3 4">
    <name type="scientific">Corchorus capsularis</name>
    <name type="common">Jute</name>
    <dbReference type="NCBI Taxonomy" id="210143"/>
    <lineage>
        <taxon>Eukaryota</taxon>
        <taxon>Viridiplantae</taxon>
        <taxon>Streptophyta</taxon>
        <taxon>Embryophyta</taxon>
        <taxon>Tracheophyta</taxon>
        <taxon>Spermatophyta</taxon>
        <taxon>Magnoliopsida</taxon>
        <taxon>eudicotyledons</taxon>
        <taxon>Gunneridae</taxon>
        <taxon>Pentapetalae</taxon>
        <taxon>rosids</taxon>
        <taxon>malvids</taxon>
        <taxon>Malvales</taxon>
        <taxon>Malvaceae</taxon>
        <taxon>Grewioideae</taxon>
        <taxon>Apeibeae</taxon>
        <taxon>Corchorus</taxon>
    </lineage>
</organism>
<feature type="region of interest" description="Disordered" evidence="1">
    <location>
        <begin position="316"/>
        <end position="337"/>
    </location>
</feature>
<keyword evidence="2" id="KW-0472">Membrane</keyword>
<evidence type="ECO:0000313" key="4">
    <source>
        <dbReference type="Proteomes" id="UP000188268"/>
    </source>
</evidence>
<keyword evidence="2" id="KW-0812">Transmembrane</keyword>
<dbReference type="OrthoDB" id="1744779at2759"/>
<accession>A0A1R3FXI8</accession>